<dbReference type="PANTHER" id="PTHR34471">
    <property type="entry name" value="ARGININE REPRESSOR"/>
    <property type="match status" value="1"/>
</dbReference>
<evidence type="ECO:0000256" key="3">
    <source>
        <dbReference type="ARBA" id="ARBA00022490"/>
    </source>
</evidence>
<dbReference type="Pfam" id="PF02863">
    <property type="entry name" value="Arg_repressor_C"/>
    <property type="match status" value="1"/>
</dbReference>
<comment type="caution">
    <text evidence="11">The sequence shown here is derived from an EMBL/GenBank/DDBJ whole genome shotgun (WGS) entry which is preliminary data.</text>
</comment>
<comment type="function">
    <text evidence="7">Regulates arginine biosynthesis genes.</text>
</comment>
<dbReference type="GO" id="GO:1900079">
    <property type="term" value="P:regulation of arginine biosynthetic process"/>
    <property type="evidence" value="ECO:0007669"/>
    <property type="project" value="UniProtKB-UniRule"/>
</dbReference>
<dbReference type="Gene3D" id="1.10.10.10">
    <property type="entry name" value="Winged helix-like DNA-binding domain superfamily/Winged helix DNA-binding domain"/>
    <property type="match status" value="1"/>
</dbReference>
<evidence type="ECO:0000256" key="7">
    <source>
        <dbReference type="HAMAP-Rule" id="MF_00173"/>
    </source>
</evidence>
<keyword evidence="3 7" id="KW-0963">Cytoplasm</keyword>
<dbReference type="InterPro" id="IPR036390">
    <property type="entry name" value="WH_DNA-bd_sf"/>
</dbReference>
<dbReference type="NCBIfam" id="TIGR01529">
    <property type="entry name" value="argR_whole"/>
    <property type="match status" value="1"/>
</dbReference>
<keyword evidence="4 7" id="KW-0805">Transcription regulation</keyword>
<dbReference type="GO" id="GO:0051259">
    <property type="term" value="P:protein complex oligomerization"/>
    <property type="evidence" value="ECO:0007669"/>
    <property type="project" value="InterPro"/>
</dbReference>
<dbReference type="RefSeq" id="WP_027887176.1">
    <property type="nucleotide sequence ID" value="NZ_JBHSXZ010000106.1"/>
</dbReference>
<evidence type="ECO:0000256" key="8">
    <source>
        <dbReference type="NCBIfam" id="TIGR01529"/>
    </source>
</evidence>
<keyword evidence="6 7" id="KW-0804">Transcription</keyword>
<keyword evidence="7" id="KW-0678">Repressor</keyword>
<comment type="pathway">
    <text evidence="7">Amino-acid biosynthesis; L-arginine biosynthesis [regulation].</text>
</comment>
<dbReference type="GO" id="GO:0034618">
    <property type="term" value="F:arginine binding"/>
    <property type="evidence" value="ECO:0007669"/>
    <property type="project" value="InterPro"/>
</dbReference>
<dbReference type="Pfam" id="PF01316">
    <property type="entry name" value="Arg_repressor"/>
    <property type="match status" value="1"/>
</dbReference>
<organism evidence="11 12">
    <name type="scientific">Meiothermus taiwanensis</name>
    <dbReference type="NCBI Taxonomy" id="172827"/>
    <lineage>
        <taxon>Bacteria</taxon>
        <taxon>Thermotogati</taxon>
        <taxon>Deinococcota</taxon>
        <taxon>Deinococci</taxon>
        <taxon>Thermales</taxon>
        <taxon>Thermaceae</taxon>
        <taxon>Meiothermus</taxon>
    </lineage>
</organism>
<dbReference type="OrthoDB" id="9807089at2"/>
<evidence type="ECO:0000256" key="2">
    <source>
        <dbReference type="ARBA" id="ARBA00008316"/>
    </source>
</evidence>
<keyword evidence="7" id="KW-0055">Arginine biosynthesis</keyword>
<evidence type="ECO:0000313" key="11">
    <source>
        <dbReference type="EMBL" id="RIH76744.1"/>
    </source>
</evidence>
<accession>A0A399DWY7</accession>
<keyword evidence="5 7" id="KW-0238">DNA-binding</keyword>
<dbReference type="SUPFAM" id="SSF46785">
    <property type="entry name" value="Winged helix' DNA-binding domain"/>
    <property type="match status" value="1"/>
</dbReference>
<dbReference type="AlphaFoldDB" id="A0A399DWY7"/>
<evidence type="ECO:0000256" key="1">
    <source>
        <dbReference type="ARBA" id="ARBA00004496"/>
    </source>
</evidence>
<dbReference type="Proteomes" id="UP000266089">
    <property type="component" value="Unassembled WGS sequence"/>
</dbReference>
<dbReference type="PANTHER" id="PTHR34471:SF1">
    <property type="entry name" value="ARGININE REPRESSOR"/>
    <property type="match status" value="1"/>
</dbReference>
<dbReference type="HAMAP" id="MF_00173">
    <property type="entry name" value="Arg_repressor"/>
    <property type="match status" value="1"/>
</dbReference>
<proteinExistence type="inferred from homology"/>
<evidence type="ECO:0000259" key="9">
    <source>
        <dbReference type="Pfam" id="PF01316"/>
    </source>
</evidence>
<sequence length="158" mass="17762">MASKEQRHRAIQEIISRESISTQAQLVERLRNMNFDVTQATVSRDISELRLVRVPLGRGKHKYALAHLELSEDVMDELRRIFPTFVRDVDRGENIVVLKVSEGHASGIALLIDRLRRDDIVGTIAGEDSILVVGRTIQAAEALQEEFEALLTQGSDTM</sequence>
<dbReference type="InterPro" id="IPR001669">
    <property type="entry name" value="Arg_repress"/>
</dbReference>
<dbReference type="GO" id="GO:0005737">
    <property type="term" value="C:cytoplasm"/>
    <property type="evidence" value="ECO:0007669"/>
    <property type="project" value="UniProtKB-SubCell"/>
</dbReference>
<dbReference type="InterPro" id="IPR020899">
    <property type="entry name" value="Arg_repress_C"/>
</dbReference>
<dbReference type="UniPathway" id="UPA00068"/>
<dbReference type="InterPro" id="IPR020900">
    <property type="entry name" value="Arg_repress_DNA-bd"/>
</dbReference>
<dbReference type="GO" id="GO:0003700">
    <property type="term" value="F:DNA-binding transcription factor activity"/>
    <property type="evidence" value="ECO:0007669"/>
    <property type="project" value="UniProtKB-UniRule"/>
</dbReference>
<evidence type="ECO:0000256" key="6">
    <source>
        <dbReference type="ARBA" id="ARBA00023163"/>
    </source>
</evidence>
<evidence type="ECO:0000313" key="12">
    <source>
        <dbReference type="Proteomes" id="UP000266089"/>
    </source>
</evidence>
<evidence type="ECO:0000256" key="5">
    <source>
        <dbReference type="ARBA" id="ARBA00023125"/>
    </source>
</evidence>
<feature type="domain" description="Arginine repressor DNA-binding" evidence="9">
    <location>
        <begin position="3"/>
        <end position="66"/>
    </location>
</feature>
<dbReference type="GO" id="GO:0006526">
    <property type="term" value="P:L-arginine biosynthetic process"/>
    <property type="evidence" value="ECO:0007669"/>
    <property type="project" value="UniProtKB-UniPathway"/>
</dbReference>
<reference evidence="11 12" key="1">
    <citation type="submission" date="2018-08" db="EMBL/GenBank/DDBJ databases">
        <title>Meiothermus cateniformans JCM 15151 genome sequencing project.</title>
        <authorList>
            <person name="Da Costa M.S."/>
            <person name="Albuquerque L."/>
            <person name="Raposo P."/>
            <person name="Froufe H.J.C."/>
            <person name="Barroso C.S."/>
            <person name="Egas C."/>
        </authorList>
    </citation>
    <scope>NUCLEOTIDE SEQUENCE [LARGE SCALE GENOMIC DNA]</scope>
    <source>
        <strain evidence="11 12">JCM 15151</strain>
    </source>
</reference>
<evidence type="ECO:0000259" key="10">
    <source>
        <dbReference type="Pfam" id="PF02863"/>
    </source>
</evidence>
<dbReference type="PRINTS" id="PR01467">
    <property type="entry name" value="ARGREPRESSOR"/>
</dbReference>
<keyword evidence="7" id="KW-0028">Amino-acid biosynthesis</keyword>
<name>A0A399DWY7_9DEIN</name>
<dbReference type="InterPro" id="IPR036251">
    <property type="entry name" value="Arg_repress_C_sf"/>
</dbReference>
<evidence type="ECO:0000256" key="4">
    <source>
        <dbReference type="ARBA" id="ARBA00023015"/>
    </source>
</evidence>
<comment type="subcellular location">
    <subcellularLocation>
        <location evidence="1 7">Cytoplasm</location>
    </subcellularLocation>
</comment>
<dbReference type="GO" id="GO:0003677">
    <property type="term" value="F:DNA binding"/>
    <property type="evidence" value="ECO:0007669"/>
    <property type="project" value="UniProtKB-KW"/>
</dbReference>
<comment type="similarity">
    <text evidence="2 7">Belongs to the ArgR family.</text>
</comment>
<dbReference type="Gene3D" id="3.30.1360.40">
    <property type="match status" value="1"/>
</dbReference>
<dbReference type="InterPro" id="IPR036388">
    <property type="entry name" value="WH-like_DNA-bd_sf"/>
</dbReference>
<dbReference type="EMBL" id="QWKX01000037">
    <property type="protein sequence ID" value="RIH76744.1"/>
    <property type="molecule type" value="Genomic_DNA"/>
</dbReference>
<feature type="domain" description="Arginine repressor C-terminal" evidence="10">
    <location>
        <begin position="84"/>
        <end position="148"/>
    </location>
</feature>
<gene>
    <name evidence="7 11" type="primary">argR</name>
    <name evidence="11" type="ORF">Mcate_01634</name>
</gene>
<protein>
    <recommendedName>
        <fullName evidence="7 8">Arginine repressor</fullName>
    </recommendedName>
</protein>
<dbReference type="SUPFAM" id="SSF55252">
    <property type="entry name" value="C-terminal domain of arginine repressor"/>
    <property type="match status" value="1"/>
</dbReference>